<protein>
    <recommendedName>
        <fullName evidence="2">histidine kinase</fullName>
        <ecNumber evidence="2">2.7.13.3</ecNumber>
    </recommendedName>
</protein>
<evidence type="ECO:0000259" key="8">
    <source>
        <dbReference type="PROSITE" id="PS50112"/>
    </source>
</evidence>
<dbReference type="InterPro" id="IPR035965">
    <property type="entry name" value="PAS-like_dom_sf"/>
</dbReference>
<evidence type="ECO:0000256" key="3">
    <source>
        <dbReference type="ARBA" id="ARBA00022553"/>
    </source>
</evidence>
<evidence type="ECO:0000256" key="6">
    <source>
        <dbReference type="ARBA" id="ARBA00023012"/>
    </source>
</evidence>
<feature type="domain" description="PAS" evidence="8">
    <location>
        <begin position="1"/>
        <end position="36"/>
    </location>
</feature>
<dbReference type="GO" id="GO:0000155">
    <property type="term" value="F:phosphorelay sensor kinase activity"/>
    <property type="evidence" value="ECO:0007669"/>
    <property type="project" value="InterPro"/>
</dbReference>
<evidence type="ECO:0000313" key="9">
    <source>
        <dbReference type="EMBL" id="PJA40089.1"/>
    </source>
</evidence>
<dbReference type="InterPro" id="IPR036097">
    <property type="entry name" value="HisK_dim/P_sf"/>
</dbReference>
<comment type="caution">
    <text evidence="9">The sequence shown here is derived from an EMBL/GenBank/DDBJ whole genome shotgun (WGS) entry which is preliminary data.</text>
</comment>
<dbReference type="Gene3D" id="1.10.287.130">
    <property type="match status" value="1"/>
</dbReference>
<dbReference type="SUPFAM" id="SSF47384">
    <property type="entry name" value="Homodimeric domain of signal transducing histidine kinase"/>
    <property type="match status" value="1"/>
</dbReference>
<evidence type="ECO:0000256" key="4">
    <source>
        <dbReference type="ARBA" id="ARBA00022679"/>
    </source>
</evidence>
<dbReference type="InterPro" id="IPR003661">
    <property type="entry name" value="HisK_dim/P_dom"/>
</dbReference>
<proteinExistence type="predicted"/>
<evidence type="ECO:0000256" key="1">
    <source>
        <dbReference type="ARBA" id="ARBA00000085"/>
    </source>
</evidence>
<dbReference type="CDD" id="cd00082">
    <property type="entry name" value="HisKA"/>
    <property type="match status" value="1"/>
</dbReference>
<keyword evidence="6" id="KW-0902">Two-component regulatory system</keyword>
<evidence type="ECO:0000256" key="5">
    <source>
        <dbReference type="ARBA" id="ARBA00022777"/>
    </source>
</evidence>
<dbReference type="PANTHER" id="PTHR45453:SF1">
    <property type="entry name" value="PHOSPHATE REGULON SENSOR PROTEIN PHOR"/>
    <property type="match status" value="1"/>
</dbReference>
<gene>
    <name evidence="9" type="ORF">CO179_03410</name>
</gene>
<name>A0A2M7X1V8_UNCKA</name>
<dbReference type="PROSITE" id="PS50112">
    <property type="entry name" value="PAS"/>
    <property type="match status" value="1"/>
</dbReference>
<keyword evidence="4" id="KW-0808">Transferase</keyword>
<dbReference type="Pfam" id="PF00512">
    <property type="entry name" value="HisKA"/>
    <property type="match status" value="1"/>
</dbReference>
<dbReference type="InterPro" id="IPR050351">
    <property type="entry name" value="BphY/WalK/GraS-like"/>
</dbReference>
<dbReference type="Proteomes" id="UP000231195">
    <property type="component" value="Unassembled WGS sequence"/>
</dbReference>
<accession>A0A2M7X1V8</accession>
<dbReference type="SUPFAM" id="SSF55785">
    <property type="entry name" value="PYP-like sensor domain (PAS domain)"/>
    <property type="match status" value="1"/>
</dbReference>
<comment type="catalytic activity">
    <reaction evidence="1">
        <text>ATP + protein L-histidine = ADP + protein N-phospho-L-histidine.</text>
        <dbReference type="EC" id="2.7.13.3"/>
    </reaction>
</comment>
<dbReference type="GO" id="GO:0004721">
    <property type="term" value="F:phosphoprotein phosphatase activity"/>
    <property type="evidence" value="ECO:0007669"/>
    <property type="project" value="TreeGrafter"/>
</dbReference>
<evidence type="ECO:0000313" key="10">
    <source>
        <dbReference type="Proteomes" id="UP000231195"/>
    </source>
</evidence>
<keyword evidence="3" id="KW-0597">Phosphoprotein</keyword>
<dbReference type="GO" id="GO:0016036">
    <property type="term" value="P:cellular response to phosphate starvation"/>
    <property type="evidence" value="ECO:0007669"/>
    <property type="project" value="TreeGrafter"/>
</dbReference>
<sequence length="198" mass="22141">MAIDFNGKIILENKSFLQLIGKPKTSVVGKSIGDVICIFQNNTLVPISKLLPEKSMKTDQVIATLYGAQLNLSSDDLRSVNIISSTIKEREEVGFGAIIVVHDLTEENQLELMKLDFVSIAAHELRTPLTSIQGYLSAFMQEKVWDSLSNDQRMLLDRVNISAKHLSALMENLLTVSNIEGEEHNLNINTHDWGKITY</sequence>
<organism evidence="9 10">
    <name type="scientific">candidate division WWE3 bacterium CG_4_9_14_3_um_filter_39_7</name>
    <dbReference type="NCBI Taxonomy" id="1975080"/>
    <lineage>
        <taxon>Bacteria</taxon>
        <taxon>Katanobacteria</taxon>
    </lineage>
</organism>
<dbReference type="Gene3D" id="3.30.450.20">
    <property type="entry name" value="PAS domain"/>
    <property type="match status" value="1"/>
</dbReference>
<dbReference type="SMART" id="SM00388">
    <property type="entry name" value="HisKA"/>
    <property type="match status" value="1"/>
</dbReference>
<reference evidence="10" key="1">
    <citation type="submission" date="2017-09" db="EMBL/GenBank/DDBJ databases">
        <title>Depth-based differentiation of microbial function through sediment-hosted aquifers and enrichment of novel symbionts in the deep terrestrial subsurface.</title>
        <authorList>
            <person name="Probst A.J."/>
            <person name="Ladd B."/>
            <person name="Jarett J.K."/>
            <person name="Geller-Mcgrath D.E."/>
            <person name="Sieber C.M.K."/>
            <person name="Emerson J.B."/>
            <person name="Anantharaman K."/>
            <person name="Thomas B.C."/>
            <person name="Malmstrom R."/>
            <person name="Stieglmeier M."/>
            <person name="Klingl A."/>
            <person name="Woyke T."/>
            <person name="Ryan C.M."/>
            <person name="Banfield J.F."/>
        </authorList>
    </citation>
    <scope>NUCLEOTIDE SEQUENCE [LARGE SCALE GENOMIC DNA]</scope>
</reference>
<evidence type="ECO:0000256" key="7">
    <source>
        <dbReference type="ARBA" id="ARBA00023136"/>
    </source>
</evidence>
<dbReference type="InterPro" id="IPR000014">
    <property type="entry name" value="PAS"/>
</dbReference>
<keyword evidence="5" id="KW-0418">Kinase</keyword>
<dbReference type="PANTHER" id="PTHR45453">
    <property type="entry name" value="PHOSPHATE REGULON SENSOR PROTEIN PHOR"/>
    <property type="match status" value="1"/>
</dbReference>
<keyword evidence="7" id="KW-0472">Membrane</keyword>
<dbReference type="EMBL" id="PFWZ01000113">
    <property type="protein sequence ID" value="PJA40089.1"/>
    <property type="molecule type" value="Genomic_DNA"/>
</dbReference>
<dbReference type="EC" id="2.7.13.3" evidence="2"/>
<dbReference type="GO" id="GO:0005886">
    <property type="term" value="C:plasma membrane"/>
    <property type="evidence" value="ECO:0007669"/>
    <property type="project" value="TreeGrafter"/>
</dbReference>
<dbReference type="AlphaFoldDB" id="A0A2M7X1V8"/>
<evidence type="ECO:0000256" key="2">
    <source>
        <dbReference type="ARBA" id="ARBA00012438"/>
    </source>
</evidence>